<dbReference type="Proteomes" id="UP001500037">
    <property type="component" value="Unassembled WGS sequence"/>
</dbReference>
<protein>
    <submittedName>
        <fullName evidence="3">Nucleotidyltransferase family protein</fullName>
    </submittedName>
</protein>
<evidence type="ECO:0000259" key="2">
    <source>
        <dbReference type="Pfam" id="PF00483"/>
    </source>
</evidence>
<gene>
    <name evidence="3" type="ORF">GCM10009665_67980</name>
</gene>
<dbReference type="Gene3D" id="3.90.550.10">
    <property type="entry name" value="Spore Coat Polysaccharide Biosynthesis Protein SpsA, Chain A"/>
    <property type="match status" value="1"/>
</dbReference>
<dbReference type="InterPro" id="IPR050486">
    <property type="entry name" value="Mannose-1P_guanyltransferase"/>
</dbReference>
<evidence type="ECO:0000313" key="3">
    <source>
        <dbReference type="EMBL" id="GAA1269981.1"/>
    </source>
</evidence>
<sequence>MHAVILAGGKGVRLRPYTTALPKPLVPIGDQHAILEIVMRQLATAGFKTVTLAIGHLGHIIRAYVGNGSQWGLRVGYAVEDTPLGTMGPLLTMLDRLPENFLVMNGDILTDLDFAGVLKHHENSGAPLTIATYAREVRIDFGVLTTEGGRITEFREKPSMDYRVSMGVYGVSRAALSAYTPGLPLGFDELVLDLLAAKTPPAAYEFGGYWLDIGRPDDYDRANAEFAEHRGKLLREAPADRTPAEALHSVPRPLPQPAAAEASLSSELAAELDAELEAEIEAVAAEAAGADGRAA</sequence>
<organism evidence="3 4">
    <name type="scientific">Kitasatospora nipponensis</name>
    <dbReference type="NCBI Taxonomy" id="258049"/>
    <lineage>
        <taxon>Bacteria</taxon>
        <taxon>Bacillati</taxon>
        <taxon>Actinomycetota</taxon>
        <taxon>Actinomycetes</taxon>
        <taxon>Kitasatosporales</taxon>
        <taxon>Streptomycetaceae</taxon>
        <taxon>Kitasatospora</taxon>
    </lineage>
</organism>
<dbReference type="InterPro" id="IPR029044">
    <property type="entry name" value="Nucleotide-diphossugar_trans"/>
</dbReference>
<comment type="caution">
    <text evidence="3">The sequence shown here is derived from an EMBL/GenBank/DDBJ whole genome shotgun (WGS) entry which is preliminary data.</text>
</comment>
<dbReference type="SUPFAM" id="SSF53448">
    <property type="entry name" value="Nucleotide-diphospho-sugar transferases"/>
    <property type="match status" value="1"/>
</dbReference>
<keyword evidence="4" id="KW-1185">Reference proteome</keyword>
<name>A0ABN1WX82_9ACTN</name>
<evidence type="ECO:0000256" key="1">
    <source>
        <dbReference type="SAM" id="MobiDB-lite"/>
    </source>
</evidence>
<reference evidence="3 4" key="1">
    <citation type="journal article" date="2019" name="Int. J. Syst. Evol. Microbiol.">
        <title>The Global Catalogue of Microorganisms (GCM) 10K type strain sequencing project: providing services to taxonomists for standard genome sequencing and annotation.</title>
        <authorList>
            <consortium name="The Broad Institute Genomics Platform"/>
            <consortium name="The Broad Institute Genome Sequencing Center for Infectious Disease"/>
            <person name="Wu L."/>
            <person name="Ma J."/>
        </authorList>
    </citation>
    <scope>NUCLEOTIDE SEQUENCE [LARGE SCALE GENOMIC DNA]</scope>
    <source>
        <strain evidence="3 4">JCM 13004</strain>
    </source>
</reference>
<dbReference type="InterPro" id="IPR005835">
    <property type="entry name" value="NTP_transferase_dom"/>
</dbReference>
<dbReference type="Pfam" id="PF00483">
    <property type="entry name" value="NTP_transferase"/>
    <property type="match status" value="1"/>
</dbReference>
<accession>A0ABN1WX82</accession>
<proteinExistence type="predicted"/>
<dbReference type="EMBL" id="BAAALF010000205">
    <property type="protein sequence ID" value="GAA1269981.1"/>
    <property type="molecule type" value="Genomic_DNA"/>
</dbReference>
<dbReference type="PANTHER" id="PTHR22572">
    <property type="entry name" value="SUGAR-1-PHOSPHATE GUANYL TRANSFERASE"/>
    <property type="match status" value="1"/>
</dbReference>
<feature type="domain" description="Nucleotidyl transferase" evidence="2">
    <location>
        <begin position="3"/>
        <end position="227"/>
    </location>
</feature>
<evidence type="ECO:0000313" key="4">
    <source>
        <dbReference type="Proteomes" id="UP001500037"/>
    </source>
</evidence>
<feature type="region of interest" description="Disordered" evidence="1">
    <location>
        <begin position="237"/>
        <end position="266"/>
    </location>
</feature>